<dbReference type="PANTHER" id="PTHR33254">
    <property type="entry name" value="4-HYDROXY-4-METHYL-2-OXOGLUTARATE ALDOLASE 3-RELATED"/>
    <property type="match status" value="1"/>
</dbReference>
<evidence type="ECO:0000256" key="3">
    <source>
        <dbReference type="ARBA" id="ARBA00029596"/>
    </source>
</evidence>
<dbReference type="PANTHER" id="PTHR33254:SF4">
    <property type="entry name" value="4-HYDROXY-4-METHYL-2-OXOGLUTARATE ALDOLASE 3-RELATED"/>
    <property type="match status" value="1"/>
</dbReference>
<sequence length="220" mass="24130">MNRQNNMDLEEIKNQLYVAVLSDVLDQMGYTQQATRITFHAYTGIPKLIGRCKTTLWADMYDVDKNPYELELQAVDSCKPGDILIAAAGGSNRSGIWGELLATAARNSGCQGVIVHGAVRDIDKMRDMKFPVFATSKNPYDSANRQRVIDLDVTVEIDGVKFSPGDIVMADEDGIVVVPKEIEAEVIKAALAKVSAENITRDAIKNGMKATEAYLKFGVL</sequence>
<dbReference type="EMBL" id="CAJRAF010000004">
    <property type="protein sequence ID" value="CAG5018535.1"/>
    <property type="molecule type" value="Genomic_DNA"/>
</dbReference>
<keyword evidence="5" id="KW-0460">Magnesium</keyword>
<evidence type="ECO:0000256" key="2">
    <source>
        <dbReference type="ARBA" id="ARBA00016549"/>
    </source>
</evidence>
<protein>
    <recommendedName>
        <fullName evidence="2">Putative 4-hydroxy-4-methyl-2-oxoglutarate aldolase</fullName>
    </recommendedName>
    <alternativeName>
        <fullName evidence="3">Regulator of ribonuclease activity homolog</fullName>
    </alternativeName>
    <alternativeName>
        <fullName evidence="4">RraA-like protein</fullName>
    </alternativeName>
</protein>
<evidence type="ECO:0000313" key="6">
    <source>
        <dbReference type="EMBL" id="CAG5018535.1"/>
    </source>
</evidence>
<dbReference type="AlphaFoldDB" id="A0A916N8U9"/>
<evidence type="ECO:0000256" key="4">
    <source>
        <dbReference type="ARBA" id="ARBA00030169"/>
    </source>
</evidence>
<name>A0A916N8U9_9BACT</name>
<evidence type="ECO:0000313" key="7">
    <source>
        <dbReference type="Proteomes" id="UP000680038"/>
    </source>
</evidence>
<keyword evidence="7" id="KW-1185">Reference proteome</keyword>
<reference evidence="6" key="1">
    <citation type="submission" date="2021-04" db="EMBL/GenBank/DDBJ databases">
        <authorList>
            <person name="Rodrigo-Torres L."/>
            <person name="Arahal R. D."/>
            <person name="Lucena T."/>
        </authorList>
    </citation>
    <scope>NUCLEOTIDE SEQUENCE</scope>
    <source>
        <strain evidence="6">CECT 9275</strain>
    </source>
</reference>
<accession>A0A916N8U9</accession>
<dbReference type="SUPFAM" id="SSF89562">
    <property type="entry name" value="RraA-like"/>
    <property type="match status" value="1"/>
</dbReference>
<dbReference type="Pfam" id="PF03737">
    <property type="entry name" value="RraA-like"/>
    <property type="match status" value="1"/>
</dbReference>
<dbReference type="InterPro" id="IPR036704">
    <property type="entry name" value="RraA/RraA-like_sf"/>
</dbReference>
<feature type="binding site" evidence="5">
    <location>
        <begin position="98"/>
        <end position="101"/>
    </location>
    <ligand>
        <name>substrate</name>
    </ligand>
</feature>
<evidence type="ECO:0000256" key="1">
    <source>
        <dbReference type="ARBA" id="ARBA00001968"/>
    </source>
</evidence>
<dbReference type="Gene3D" id="3.50.30.40">
    <property type="entry name" value="Ribonuclease E inhibitor RraA/RraA-like"/>
    <property type="match status" value="1"/>
</dbReference>
<gene>
    <name evidence="6" type="primary">rraA</name>
    <name evidence="6" type="ORF">DYBT9275_06021</name>
</gene>
<comment type="cofactor">
    <cofactor evidence="5">
        <name>Mg(2+)</name>
        <dbReference type="ChEBI" id="CHEBI:18420"/>
    </cofactor>
</comment>
<dbReference type="InterPro" id="IPR005493">
    <property type="entry name" value="RraA/RraA-like"/>
</dbReference>
<keyword evidence="5" id="KW-0479">Metal-binding</keyword>
<evidence type="ECO:0000256" key="5">
    <source>
        <dbReference type="PIRSR" id="PIRSR605493-1"/>
    </source>
</evidence>
<dbReference type="CDD" id="cd16841">
    <property type="entry name" value="RraA_family"/>
    <property type="match status" value="1"/>
</dbReference>
<comment type="cofactor">
    <cofactor evidence="1">
        <name>a divalent metal cation</name>
        <dbReference type="ChEBI" id="CHEBI:60240"/>
    </cofactor>
</comment>
<proteinExistence type="predicted"/>
<feature type="binding site" evidence="5">
    <location>
        <position position="121"/>
    </location>
    <ligand>
        <name>Mg(2+)</name>
        <dbReference type="ChEBI" id="CHEBI:18420"/>
    </ligand>
</feature>
<comment type="caution">
    <text evidence="6">The sequence shown here is derived from an EMBL/GenBank/DDBJ whole genome shotgun (WGS) entry which is preliminary data.</text>
</comment>
<feature type="binding site" evidence="5">
    <location>
        <position position="120"/>
    </location>
    <ligand>
        <name>substrate</name>
    </ligand>
</feature>
<organism evidence="6 7">
    <name type="scientific">Dyadobacter helix</name>
    <dbReference type="NCBI Taxonomy" id="2822344"/>
    <lineage>
        <taxon>Bacteria</taxon>
        <taxon>Pseudomonadati</taxon>
        <taxon>Bacteroidota</taxon>
        <taxon>Cytophagia</taxon>
        <taxon>Cytophagales</taxon>
        <taxon>Spirosomataceae</taxon>
        <taxon>Dyadobacter</taxon>
    </lineage>
</organism>
<dbReference type="Proteomes" id="UP000680038">
    <property type="component" value="Unassembled WGS sequence"/>
</dbReference>
<dbReference type="GO" id="GO:0046872">
    <property type="term" value="F:metal ion binding"/>
    <property type="evidence" value="ECO:0007669"/>
    <property type="project" value="UniProtKB-KW"/>
</dbReference>